<evidence type="ECO:0000256" key="1">
    <source>
        <dbReference type="SAM" id="MobiDB-lite"/>
    </source>
</evidence>
<dbReference type="Proteomes" id="UP001498398">
    <property type="component" value="Unassembled WGS sequence"/>
</dbReference>
<accession>A0ABR1J567</accession>
<reference evidence="3 4" key="1">
    <citation type="submission" date="2024-01" db="EMBL/GenBank/DDBJ databases">
        <title>A draft genome for the cacao thread blight pathogen Marasmiellus scandens.</title>
        <authorList>
            <person name="Baruah I.K."/>
            <person name="Leung J."/>
            <person name="Bukari Y."/>
            <person name="Amoako-Attah I."/>
            <person name="Meinhardt L.W."/>
            <person name="Bailey B.A."/>
            <person name="Cohen S.P."/>
        </authorList>
    </citation>
    <scope>NUCLEOTIDE SEQUENCE [LARGE SCALE GENOMIC DNA]</scope>
    <source>
        <strain evidence="3 4">GH-19</strain>
    </source>
</reference>
<dbReference type="EMBL" id="JBANRG010000032">
    <property type="protein sequence ID" value="KAK7451065.1"/>
    <property type="molecule type" value="Genomic_DNA"/>
</dbReference>
<proteinExistence type="predicted"/>
<feature type="transmembrane region" description="Helical" evidence="2">
    <location>
        <begin position="29"/>
        <end position="53"/>
    </location>
</feature>
<sequence>MEIHHHNARFYSITRANFAFPKATKSRQYVVALASPMVVLTPLIFQPLAAALLEVRQTWWSLPSMDLTQMKQVGLNQNQEFGDLSGLFCSSLQQASPLLLLCIKIFRLPFIHNEYPVAPFQLPSTDTSQGGIEANGTISFANSANSIDSNGCVLNWTVTRESEFLFGTNTTLCSGSDTPTQFAPIAFWFFSYNPTPRASATVRFNDALGMFYLKLDASRWNWHRRIQSFSKNSNLSALIRTSSASGNITGVPLNGRAYNGISFNLTTPVDPFVEARRSAIQLQLPASVFQLAREKPGGLETSFDLNVFVQLSTQVYVTYLTLLASTVYFVSPPSQEINTVQAKTVMNRVFLSSTAVHLLTVALLLLAFFCTLIQLFHRWDRRALNLPRAFESGTIASAVSVGAQTGMGELLAEVREKTRYRDEDVIKVLGQKKFRIDPDTMKIVMEGEEGYEWARSPNRRSAFFPSGEGGVGARLSRRLSAWGGVNGDGERSKSPLSAIPASPKTPKSPQAQRTGGGEV</sequence>
<name>A0ABR1J567_9AGAR</name>
<evidence type="ECO:0000313" key="3">
    <source>
        <dbReference type="EMBL" id="KAK7451065.1"/>
    </source>
</evidence>
<keyword evidence="2" id="KW-0472">Membrane</keyword>
<evidence type="ECO:0000256" key="2">
    <source>
        <dbReference type="SAM" id="Phobius"/>
    </source>
</evidence>
<evidence type="ECO:0000313" key="4">
    <source>
        <dbReference type="Proteomes" id="UP001498398"/>
    </source>
</evidence>
<keyword evidence="2" id="KW-0812">Transmembrane</keyword>
<protein>
    <submittedName>
        <fullName evidence="3">Uncharacterized protein</fullName>
    </submittedName>
</protein>
<keyword evidence="2" id="KW-1133">Transmembrane helix</keyword>
<gene>
    <name evidence="3" type="ORF">VKT23_012740</name>
</gene>
<comment type="caution">
    <text evidence="3">The sequence shown here is derived from an EMBL/GenBank/DDBJ whole genome shotgun (WGS) entry which is preliminary data.</text>
</comment>
<organism evidence="3 4">
    <name type="scientific">Marasmiellus scandens</name>
    <dbReference type="NCBI Taxonomy" id="2682957"/>
    <lineage>
        <taxon>Eukaryota</taxon>
        <taxon>Fungi</taxon>
        <taxon>Dikarya</taxon>
        <taxon>Basidiomycota</taxon>
        <taxon>Agaricomycotina</taxon>
        <taxon>Agaricomycetes</taxon>
        <taxon>Agaricomycetidae</taxon>
        <taxon>Agaricales</taxon>
        <taxon>Marasmiineae</taxon>
        <taxon>Omphalotaceae</taxon>
        <taxon>Marasmiellus</taxon>
    </lineage>
</organism>
<feature type="region of interest" description="Disordered" evidence="1">
    <location>
        <begin position="481"/>
        <end position="519"/>
    </location>
</feature>
<keyword evidence="4" id="KW-1185">Reference proteome</keyword>
<feature type="transmembrane region" description="Helical" evidence="2">
    <location>
        <begin position="350"/>
        <end position="376"/>
    </location>
</feature>